<gene>
    <name evidence="3" type="ORF">GWI33_004318</name>
</gene>
<feature type="region of interest" description="Disordered" evidence="1">
    <location>
        <begin position="32"/>
        <end position="70"/>
    </location>
</feature>
<protein>
    <submittedName>
        <fullName evidence="3">Uncharacterized protein</fullName>
    </submittedName>
</protein>
<reference evidence="3" key="1">
    <citation type="submission" date="2020-08" db="EMBL/GenBank/DDBJ databases">
        <title>Genome sequencing and assembly of the red palm weevil Rhynchophorus ferrugineus.</title>
        <authorList>
            <person name="Dias G.B."/>
            <person name="Bergman C.M."/>
            <person name="Manee M."/>
        </authorList>
    </citation>
    <scope>NUCLEOTIDE SEQUENCE</scope>
    <source>
        <strain evidence="3">AA-2017</strain>
        <tissue evidence="3">Whole larva</tissue>
    </source>
</reference>
<evidence type="ECO:0000313" key="3">
    <source>
        <dbReference type="EMBL" id="KAF7286690.1"/>
    </source>
</evidence>
<organism evidence="3 4">
    <name type="scientific">Rhynchophorus ferrugineus</name>
    <name type="common">Red palm weevil</name>
    <name type="synonym">Curculio ferrugineus</name>
    <dbReference type="NCBI Taxonomy" id="354439"/>
    <lineage>
        <taxon>Eukaryota</taxon>
        <taxon>Metazoa</taxon>
        <taxon>Ecdysozoa</taxon>
        <taxon>Arthropoda</taxon>
        <taxon>Hexapoda</taxon>
        <taxon>Insecta</taxon>
        <taxon>Pterygota</taxon>
        <taxon>Neoptera</taxon>
        <taxon>Endopterygota</taxon>
        <taxon>Coleoptera</taxon>
        <taxon>Polyphaga</taxon>
        <taxon>Cucujiformia</taxon>
        <taxon>Curculionidae</taxon>
        <taxon>Dryophthorinae</taxon>
        <taxon>Rhynchophorus</taxon>
    </lineage>
</organism>
<keyword evidence="4" id="KW-1185">Reference proteome</keyword>
<sequence length="190" mass="21279">MSTLHPIVSCSLPALLWLSCVRQMNGVCPTSSGIGPTAPGPPSASVSAPAGRPRPEPPRRSRSQGTRKLHKCLSTASYSEDQSYYAGAATAPPFCVTQPLDRHAKQQLMVARQYCSFGSTLSVTNRDYCIDEGSIIVIDVFRGFPFRFWHIIFFLSPLDKIRSEKYDKISFYSCFFFAYHYHQHSIILYA</sequence>
<dbReference type="EMBL" id="JAACXV010000022">
    <property type="protein sequence ID" value="KAF7286690.1"/>
    <property type="molecule type" value="Genomic_DNA"/>
</dbReference>
<dbReference type="Proteomes" id="UP000625711">
    <property type="component" value="Unassembled WGS sequence"/>
</dbReference>
<evidence type="ECO:0000313" key="4">
    <source>
        <dbReference type="Proteomes" id="UP000625711"/>
    </source>
</evidence>
<comment type="caution">
    <text evidence="3">The sequence shown here is derived from an EMBL/GenBank/DDBJ whole genome shotgun (WGS) entry which is preliminary data.</text>
</comment>
<proteinExistence type="predicted"/>
<accession>A0A834IYT9</accession>
<evidence type="ECO:0000256" key="1">
    <source>
        <dbReference type="SAM" id="MobiDB-lite"/>
    </source>
</evidence>
<feature type="chain" id="PRO_5032621080" evidence="2">
    <location>
        <begin position="27"/>
        <end position="190"/>
    </location>
</feature>
<feature type="compositionally biased region" description="Low complexity" evidence="1">
    <location>
        <begin position="32"/>
        <end position="51"/>
    </location>
</feature>
<feature type="compositionally biased region" description="Basic residues" evidence="1">
    <location>
        <begin position="60"/>
        <end position="70"/>
    </location>
</feature>
<name>A0A834IYT9_RHYFE</name>
<feature type="signal peptide" evidence="2">
    <location>
        <begin position="1"/>
        <end position="26"/>
    </location>
</feature>
<dbReference type="AlphaFoldDB" id="A0A834IYT9"/>
<evidence type="ECO:0000256" key="2">
    <source>
        <dbReference type="SAM" id="SignalP"/>
    </source>
</evidence>
<keyword evidence="2" id="KW-0732">Signal</keyword>
<dbReference type="OrthoDB" id="8064997at2759"/>